<accession>A0A0G0A0Q4</accession>
<dbReference type="STRING" id="1618566.UR35_C0006G0026"/>
<evidence type="ECO:0000313" key="2">
    <source>
        <dbReference type="Proteomes" id="UP000034778"/>
    </source>
</evidence>
<dbReference type="EMBL" id="LBOW01000006">
    <property type="protein sequence ID" value="KKP44791.1"/>
    <property type="molecule type" value="Genomic_DNA"/>
</dbReference>
<comment type="caution">
    <text evidence="1">The sequence shown here is derived from an EMBL/GenBank/DDBJ whole genome shotgun (WGS) entry which is preliminary data.</text>
</comment>
<gene>
    <name evidence="1" type="ORF">UR35_C0006G0026</name>
</gene>
<evidence type="ECO:0000313" key="1">
    <source>
        <dbReference type="EMBL" id="KKP44791.1"/>
    </source>
</evidence>
<reference evidence="1 2" key="1">
    <citation type="journal article" date="2015" name="Nature">
        <title>rRNA introns, odd ribosomes, and small enigmatic genomes across a large radiation of phyla.</title>
        <authorList>
            <person name="Brown C.T."/>
            <person name="Hug L.A."/>
            <person name="Thomas B.C."/>
            <person name="Sharon I."/>
            <person name="Castelle C.J."/>
            <person name="Singh A."/>
            <person name="Wilkins M.J."/>
            <person name="Williams K.H."/>
            <person name="Banfield J.F."/>
        </authorList>
    </citation>
    <scope>NUCLEOTIDE SEQUENCE [LARGE SCALE GENOMIC DNA]</scope>
</reference>
<sequence>MMTKQDKKIRVSFGGGFKIKNDNQRNLYPKERLSEFLNVDPNNEIDVRNYCSKYTLIPQDLTGGLLAGFAIEQRLIKQILENFKSGKLTEENIKKINSEIKIYPSFKVFSKRDLSEFNKSLGRDDSILANHSNDKILLKVSTHQSTFSSLLSDLVEHFISEQKIRECVDCGKFFVLENPKRLFCDDSCRDRYKKRKKYKVKKES</sequence>
<dbReference type="AlphaFoldDB" id="A0A0G0A0Q4"/>
<dbReference type="Proteomes" id="UP000034778">
    <property type="component" value="Unassembled WGS sequence"/>
</dbReference>
<organism evidence="1 2">
    <name type="scientific">Candidatus Woesebacteria bacterium GW2011_GWB1_33_22</name>
    <dbReference type="NCBI Taxonomy" id="1618566"/>
    <lineage>
        <taxon>Bacteria</taxon>
        <taxon>Candidatus Woeseibacteriota</taxon>
    </lineage>
</organism>
<protein>
    <submittedName>
        <fullName evidence="1">Uncharacterized protein</fullName>
    </submittedName>
</protein>
<name>A0A0G0A0Q4_9BACT</name>
<proteinExistence type="predicted"/>